<evidence type="ECO:0008006" key="3">
    <source>
        <dbReference type="Google" id="ProtNLM"/>
    </source>
</evidence>
<dbReference type="Proteomes" id="UP000016924">
    <property type="component" value="Unassembled WGS sequence"/>
</dbReference>
<dbReference type="STRING" id="1168221.R7YUZ9"/>
<dbReference type="AlphaFoldDB" id="R7YUZ9"/>
<keyword evidence="2" id="KW-1185">Reference proteome</keyword>
<sequence length="251" mass="27399">MTEKSENPHYILDSQEEVKRLSKMHEILKDAMGGLLLVPVELSAAPLRVLDSATADGTWLRDLASSSGSPVAHTLVGTDINQHYFPEHRPPGTIHQVQNINEPWPQDWHGTFDVVHQRLALVNAGPVAQTAVTRLAELVKPGGWIQLIEGENVSAEGNGPAMHDFATLLKSTFAFMGVSSKYPREIHAWLREAGFVDVQERVVDVYYGASNPSPQFARNGIYCVSGAASGLVTFAKGQSMVAYHSISKSRS</sequence>
<accession>R7YUZ9</accession>
<reference evidence="2" key="1">
    <citation type="submission" date="2012-06" db="EMBL/GenBank/DDBJ databases">
        <title>The genome sequence of Coniosporium apollinis CBS 100218.</title>
        <authorList>
            <consortium name="The Broad Institute Genome Sequencing Platform"/>
            <person name="Cuomo C."/>
            <person name="Gorbushina A."/>
            <person name="Noack S."/>
            <person name="Walker B."/>
            <person name="Young S.K."/>
            <person name="Zeng Q."/>
            <person name="Gargeya S."/>
            <person name="Fitzgerald M."/>
            <person name="Haas B."/>
            <person name="Abouelleil A."/>
            <person name="Alvarado L."/>
            <person name="Arachchi H.M."/>
            <person name="Berlin A.M."/>
            <person name="Chapman S.B."/>
            <person name="Goldberg J."/>
            <person name="Griggs A."/>
            <person name="Gujja S."/>
            <person name="Hansen M."/>
            <person name="Howarth C."/>
            <person name="Imamovic A."/>
            <person name="Larimer J."/>
            <person name="McCowan C."/>
            <person name="Montmayeur A."/>
            <person name="Murphy C."/>
            <person name="Neiman D."/>
            <person name="Pearson M."/>
            <person name="Priest M."/>
            <person name="Roberts A."/>
            <person name="Saif S."/>
            <person name="Shea T."/>
            <person name="Sisk P."/>
            <person name="Sykes S."/>
            <person name="Wortman J."/>
            <person name="Nusbaum C."/>
            <person name="Birren B."/>
        </authorList>
    </citation>
    <scope>NUCLEOTIDE SEQUENCE [LARGE SCALE GENOMIC DNA]</scope>
    <source>
        <strain evidence="2">CBS 100218</strain>
    </source>
</reference>
<organism evidence="1 2">
    <name type="scientific">Coniosporium apollinis (strain CBS 100218)</name>
    <name type="common">Rock-inhabiting black yeast</name>
    <dbReference type="NCBI Taxonomy" id="1168221"/>
    <lineage>
        <taxon>Eukaryota</taxon>
        <taxon>Fungi</taxon>
        <taxon>Dikarya</taxon>
        <taxon>Ascomycota</taxon>
        <taxon>Pezizomycotina</taxon>
        <taxon>Dothideomycetes</taxon>
        <taxon>Dothideomycetes incertae sedis</taxon>
        <taxon>Coniosporium</taxon>
    </lineage>
</organism>
<dbReference type="Gene3D" id="3.40.50.150">
    <property type="entry name" value="Vaccinia Virus protein VP39"/>
    <property type="match status" value="1"/>
</dbReference>
<dbReference type="PANTHER" id="PTHR43591:SF105">
    <property type="entry name" value="METHYLTRANSFERASE DOMAIN-CONTAINING PROTEIN-RELATED"/>
    <property type="match status" value="1"/>
</dbReference>
<gene>
    <name evidence="1" type="ORF">W97_04739</name>
</gene>
<dbReference type="eggNOG" id="ENOG502SIG3">
    <property type="taxonomic scope" value="Eukaryota"/>
</dbReference>
<dbReference type="InterPro" id="IPR029063">
    <property type="entry name" value="SAM-dependent_MTases_sf"/>
</dbReference>
<dbReference type="SUPFAM" id="SSF53335">
    <property type="entry name" value="S-adenosyl-L-methionine-dependent methyltransferases"/>
    <property type="match status" value="1"/>
</dbReference>
<dbReference type="EMBL" id="JH767574">
    <property type="protein sequence ID" value="EON65501.1"/>
    <property type="molecule type" value="Genomic_DNA"/>
</dbReference>
<dbReference type="GO" id="GO:0008168">
    <property type="term" value="F:methyltransferase activity"/>
    <property type="evidence" value="ECO:0007669"/>
    <property type="project" value="TreeGrafter"/>
</dbReference>
<dbReference type="OrthoDB" id="184880at2759"/>
<dbReference type="OMA" id="ADGLWMR"/>
<name>R7YUZ9_CONA1</name>
<dbReference type="CDD" id="cd02440">
    <property type="entry name" value="AdoMet_MTases"/>
    <property type="match status" value="1"/>
</dbReference>
<evidence type="ECO:0000313" key="1">
    <source>
        <dbReference type="EMBL" id="EON65501.1"/>
    </source>
</evidence>
<dbReference type="RefSeq" id="XP_007780818.1">
    <property type="nucleotide sequence ID" value="XM_007782628.1"/>
</dbReference>
<dbReference type="HOGENOM" id="CLU_010595_9_3_1"/>
<evidence type="ECO:0000313" key="2">
    <source>
        <dbReference type="Proteomes" id="UP000016924"/>
    </source>
</evidence>
<proteinExistence type="predicted"/>
<protein>
    <recommendedName>
        <fullName evidence="3">Methyltransferase domain-containing protein</fullName>
    </recommendedName>
</protein>
<dbReference type="PANTHER" id="PTHR43591">
    <property type="entry name" value="METHYLTRANSFERASE"/>
    <property type="match status" value="1"/>
</dbReference>
<dbReference type="Pfam" id="PF13489">
    <property type="entry name" value="Methyltransf_23"/>
    <property type="match status" value="1"/>
</dbReference>
<dbReference type="GeneID" id="19902050"/>